<dbReference type="Pfam" id="PF13174">
    <property type="entry name" value="TPR_6"/>
    <property type="match status" value="1"/>
</dbReference>
<dbReference type="Gene3D" id="2.60.120.650">
    <property type="entry name" value="Cupin"/>
    <property type="match status" value="1"/>
</dbReference>
<dbReference type="Pfam" id="PF13181">
    <property type="entry name" value="TPR_8"/>
    <property type="match status" value="2"/>
</dbReference>
<dbReference type="PANTHER" id="PTHR12461">
    <property type="entry name" value="HYPOXIA-INDUCIBLE FACTOR 1 ALPHA INHIBITOR-RELATED"/>
    <property type="match status" value="1"/>
</dbReference>
<dbReference type="InterPro" id="IPR011990">
    <property type="entry name" value="TPR-like_helical_dom_sf"/>
</dbReference>
<keyword evidence="3" id="KW-0732">Signal</keyword>
<dbReference type="AlphaFoldDB" id="A0A0G4FB28"/>
<feature type="chain" id="PRO_5005188354" description="JmjC domain-containing protein" evidence="3">
    <location>
        <begin position="19"/>
        <end position="909"/>
    </location>
</feature>
<accession>A0A0G4FB28</accession>
<feature type="signal peptide" evidence="3">
    <location>
        <begin position="1"/>
        <end position="18"/>
    </location>
</feature>
<evidence type="ECO:0000313" key="5">
    <source>
        <dbReference type="EMBL" id="CEM09838.1"/>
    </source>
</evidence>
<evidence type="ECO:0000256" key="1">
    <source>
        <dbReference type="PROSITE-ProRule" id="PRU00339"/>
    </source>
</evidence>
<feature type="domain" description="JmjC" evidence="4">
    <location>
        <begin position="694"/>
        <end position="878"/>
    </location>
</feature>
<reference evidence="5" key="1">
    <citation type="submission" date="2014-11" db="EMBL/GenBank/DDBJ databases">
        <authorList>
            <person name="Otto D Thomas"/>
            <person name="Naeem Raeece"/>
        </authorList>
    </citation>
    <scope>NUCLEOTIDE SEQUENCE</scope>
</reference>
<dbReference type="EMBL" id="CDMZ01000236">
    <property type="protein sequence ID" value="CEM09838.1"/>
    <property type="molecule type" value="Genomic_DNA"/>
</dbReference>
<dbReference type="PROSITE" id="PS50005">
    <property type="entry name" value="TPR"/>
    <property type="match status" value="1"/>
</dbReference>
<evidence type="ECO:0000256" key="3">
    <source>
        <dbReference type="SAM" id="SignalP"/>
    </source>
</evidence>
<dbReference type="InterPro" id="IPR019734">
    <property type="entry name" value="TPR_rpt"/>
</dbReference>
<dbReference type="InterPro" id="IPR041667">
    <property type="entry name" value="Cupin_8"/>
</dbReference>
<feature type="repeat" description="TPR" evidence="1">
    <location>
        <begin position="136"/>
        <end position="169"/>
    </location>
</feature>
<name>A0A0G4FB28_9ALVE</name>
<dbReference type="PANTHER" id="PTHR12461:SF83">
    <property type="entry name" value="JMJC DOMAIN-CONTAINING PROTEIN"/>
    <property type="match status" value="1"/>
</dbReference>
<dbReference type="SMART" id="SM00028">
    <property type="entry name" value="TPR"/>
    <property type="match status" value="4"/>
</dbReference>
<gene>
    <name evidence="5" type="ORF">Cvel_16003</name>
</gene>
<sequence length="909" mass="101818">MFRLPFHVLCVCWAVTLAARDEDASSNAASESLSLVDSMKALKKHLTPPTEYRDELKRALLFSSMNEDGKTETALNDLISKYPDRPEAVVELGRMHGRLGDDELAETLYMKALKVNLQVPREVLQSDKETGAKLHPDAWIALGRLYVNQKKLEAATRAFTKVLKRIHPRHPAALHGLARVQAMGGRPHAKKLRDAIEAAEEGEGEGEEEGEVHAFFLGSEDPKSTSILGRIDLALQLVKEGRGDTERGRDLVKAILEPVTPQEISAHVKVGNLLLFGRAFKEIGLCSRAIEFFDFLRGETWRVPGEKTEALLEKGRCWEKEGEKERAKETYRQVIEESQAKEEGEEEDDGGIPRDELKILRMAKAEMLLGALGMGIGMMNFGQEFACGLGESLLFGSTAVSHVKRAKDLFEIAASRLHREKRKDAEALRSRAVSILEHCEEERKEIAAWSEIAEKVRSSAEKVPRSLSGEGDQFETSDCVERLREWVRGGEWGGRPVASVSESDTATLSRERFERDHVSGGVPVVFRSGGASRGRGLQSEFWDLSVWERENLERALNGTLANMTVRVAVSESGRFDGPENGTLWGLGDERLPSGAIPEVFVRPATGFMRLGDFLSIAGRPGVGDSMYTEYLDVSQYLGEHTARALFPLPSYISSKTSQFDREINISSGRGTGEMNEEGGYRGLLKLRQTNLWVGAAPLEEDETETPALAPREEEETGVSLQRQRRKGKRRRSLQSPLHYDDYENLLCQMRGFKRLVLFSPPDIHKLYYTGRVKGTLKYEWPGNFTRIPIPKDKKKRGHRAVFGGSVSAFFPDFQRHPLARDANPRRTFLAPGDCLFMPAFWHHEVLSDMDERDGLNVAVNFWFSNLTAFSEETEIINRKPEQTVTVSVPSSTGQKGPGTEKRTERHEEL</sequence>
<dbReference type="SUPFAM" id="SSF48452">
    <property type="entry name" value="TPR-like"/>
    <property type="match status" value="1"/>
</dbReference>
<dbReference type="InterPro" id="IPR003347">
    <property type="entry name" value="JmjC_dom"/>
</dbReference>
<dbReference type="Pfam" id="PF13621">
    <property type="entry name" value="Cupin_8"/>
    <property type="match status" value="1"/>
</dbReference>
<keyword evidence="1" id="KW-0802">TPR repeat</keyword>
<proteinExistence type="predicted"/>
<feature type="compositionally biased region" description="Basic residues" evidence="2">
    <location>
        <begin position="722"/>
        <end position="732"/>
    </location>
</feature>
<organism evidence="5">
    <name type="scientific">Chromera velia CCMP2878</name>
    <dbReference type="NCBI Taxonomy" id="1169474"/>
    <lineage>
        <taxon>Eukaryota</taxon>
        <taxon>Sar</taxon>
        <taxon>Alveolata</taxon>
        <taxon>Colpodellida</taxon>
        <taxon>Chromeraceae</taxon>
        <taxon>Chromera</taxon>
    </lineage>
</organism>
<evidence type="ECO:0000256" key="2">
    <source>
        <dbReference type="SAM" id="MobiDB-lite"/>
    </source>
</evidence>
<feature type="region of interest" description="Disordered" evidence="2">
    <location>
        <begin position="699"/>
        <end position="733"/>
    </location>
</feature>
<dbReference type="VEuPathDB" id="CryptoDB:Cvel_16003"/>
<evidence type="ECO:0000259" key="4">
    <source>
        <dbReference type="PROSITE" id="PS51184"/>
    </source>
</evidence>
<dbReference type="PROSITE" id="PS51184">
    <property type="entry name" value="JMJC"/>
    <property type="match status" value="1"/>
</dbReference>
<feature type="compositionally biased region" description="Basic and acidic residues" evidence="2">
    <location>
        <begin position="898"/>
        <end position="909"/>
    </location>
</feature>
<dbReference type="Gene3D" id="1.25.40.10">
    <property type="entry name" value="Tetratricopeptide repeat domain"/>
    <property type="match status" value="1"/>
</dbReference>
<feature type="region of interest" description="Disordered" evidence="2">
    <location>
        <begin position="880"/>
        <end position="909"/>
    </location>
</feature>
<feature type="compositionally biased region" description="Polar residues" evidence="2">
    <location>
        <begin position="882"/>
        <end position="894"/>
    </location>
</feature>
<dbReference type="SUPFAM" id="SSF51197">
    <property type="entry name" value="Clavaminate synthase-like"/>
    <property type="match status" value="1"/>
</dbReference>
<protein>
    <recommendedName>
        <fullName evidence="4">JmjC domain-containing protein</fullName>
    </recommendedName>
</protein>